<keyword evidence="7 9" id="KW-0539">Nucleus</keyword>
<evidence type="ECO:0000256" key="5">
    <source>
        <dbReference type="ARBA" id="ARBA00022884"/>
    </source>
</evidence>
<dbReference type="SUPFAM" id="SSF50182">
    <property type="entry name" value="Sm-like ribonucleoproteins"/>
    <property type="match status" value="1"/>
</dbReference>
<gene>
    <name evidence="11" type="ORF">PAPYR_4105</name>
</gene>
<evidence type="ECO:0000256" key="8">
    <source>
        <dbReference type="ARBA" id="ARBA00023274"/>
    </source>
</evidence>
<organism evidence="11 12">
    <name type="scientific">Paratrimastix pyriformis</name>
    <dbReference type="NCBI Taxonomy" id="342808"/>
    <lineage>
        <taxon>Eukaryota</taxon>
        <taxon>Metamonada</taxon>
        <taxon>Preaxostyla</taxon>
        <taxon>Paratrimastigidae</taxon>
        <taxon>Paratrimastix</taxon>
    </lineage>
</organism>
<keyword evidence="5 9" id="KW-0694">RNA-binding</keyword>
<dbReference type="Pfam" id="PF01423">
    <property type="entry name" value="LSM"/>
    <property type="match status" value="1"/>
</dbReference>
<evidence type="ECO:0000256" key="1">
    <source>
        <dbReference type="ARBA" id="ARBA00004123"/>
    </source>
</evidence>
<comment type="similarity">
    <text evidence="2 9">Belongs to the snRNP Sm proteins family.</text>
</comment>
<dbReference type="InterPro" id="IPR034098">
    <property type="entry name" value="Sm_G"/>
</dbReference>
<evidence type="ECO:0000256" key="2">
    <source>
        <dbReference type="ARBA" id="ARBA00006850"/>
    </source>
</evidence>
<name>A0ABQ8UKH3_9EUKA</name>
<keyword evidence="3 9" id="KW-0507">mRNA processing</keyword>
<accession>A0ABQ8UKH3</accession>
<keyword evidence="4 9" id="KW-0747">Spliceosome</keyword>
<evidence type="ECO:0000313" key="12">
    <source>
        <dbReference type="Proteomes" id="UP001141327"/>
    </source>
</evidence>
<dbReference type="Proteomes" id="UP001141327">
    <property type="component" value="Unassembled WGS sequence"/>
</dbReference>
<evidence type="ECO:0000313" key="11">
    <source>
        <dbReference type="EMBL" id="KAJ4459718.1"/>
    </source>
</evidence>
<dbReference type="InterPro" id="IPR001163">
    <property type="entry name" value="Sm_dom_euk/arc"/>
</dbReference>
<dbReference type="InterPro" id="IPR047575">
    <property type="entry name" value="Sm"/>
</dbReference>
<protein>
    <recommendedName>
        <fullName evidence="9">Small nuclear ribonucleoprotein G</fullName>
        <shortName evidence="9">snRNP-G</shortName>
    </recommendedName>
</protein>
<sequence>MSAAKGAAPDLKKYLDKRLALKLNGNRKVIGTMRGFDQFMNIVLDETIEDISPEHQNPLGMVVIRGASVVYMECLDRLS</sequence>
<dbReference type="EMBL" id="JAPMOS010000017">
    <property type="protein sequence ID" value="KAJ4459718.1"/>
    <property type="molecule type" value="Genomic_DNA"/>
</dbReference>
<dbReference type="PROSITE" id="PS52002">
    <property type="entry name" value="SM"/>
    <property type="match status" value="1"/>
</dbReference>
<dbReference type="SMART" id="SM00651">
    <property type="entry name" value="Sm"/>
    <property type="match status" value="1"/>
</dbReference>
<feature type="domain" description="Sm" evidence="10">
    <location>
        <begin position="6"/>
        <end position="78"/>
    </location>
</feature>
<keyword evidence="8 9" id="KW-0687">Ribonucleoprotein</keyword>
<dbReference type="GO" id="GO:1990904">
    <property type="term" value="C:ribonucleoprotein complex"/>
    <property type="evidence" value="ECO:0007669"/>
    <property type="project" value="UniProtKB-KW"/>
</dbReference>
<evidence type="ECO:0000256" key="9">
    <source>
        <dbReference type="RuleBase" id="RU365052"/>
    </source>
</evidence>
<dbReference type="PANTHER" id="PTHR10553">
    <property type="entry name" value="SMALL NUCLEAR RIBONUCLEOPROTEIN"/>
    <property type="match status" value="1"/>
</dbReference>
<evidence type="ECO:0000256" key="6">
    <source>
        <dbReference type="ARBA" id="ARBA00023187"/>
    </source>
</evidence>
<dbReference type="InterPro" id="IPR044641">
    <property type="entry name" value="Lsm7/SmG-like"/>
</dbReference>
<dbReference type="InterPro" id="IPR010920">
    <property type="entry name" value="LSM_dom_sf"/>
</dbReference>
<dbReference type="CDD" id="cd01719">
    <property type="entry name" value="Sm_G"/>
    <property type="match status" value="1"/>
</dbReference>
<keyword evidence="12" id="KW-1185">Reference proteome</keyword>
<comment type="function">
    <text evidence="9">Plays a role in pre-mRNA splicing.</text>
</comment>
<evidence type="ECO:0000256" key="3">
    <source>
        <dbReference type="ARBA" id="ARBA00022664"/>
    </source>
</evidence>
<dbReference type="Gene3D" id="2.30.30.100">
    <property type="match status" value="1"/>
</dbReference>
<comment type="caution">
    <text evidence="11">The sequence shown here is derived from an EMBL/GenBank/DDBJ whole genome shotgun (WGS) entry which is preliminary data.</text>
</comment>
<evidence type="ECO:0000256" key="7">
    <source>
        <dbReference type="ARBA" id="ARBA00023242"/>
    </source>
</evidence>
<dbReference type="PIRSF" id="PIRSF037188">
    <property type="entry name" value="U6_snRNA_Lsm7"/>
    <property type="match status" value="1"/>
</dbReference>
<dbReference type="PANTHER" id="PTHR10553:SF2">
    <property type="entry name" value="SMALL NUCLEAR RIBONUCLEOPROTEIN G"/>
    <property type="match status" value="1"/>
</dbReference>
<proteinExistence type="inferred from homology"/>
<comment type="subcellular location">
    <subcellularLocation>
        <location evidence="1 9">Nucleus</location>
    </subcellularLocation>
</comment>
<evidence type="ECO:0000256" key="4">
    <source>
        <dbReference type="ARBA" id="ARBA00022728"/>
    </source>
</evidence>
<evidence type="ECO:0000259" key="10">
    <source>
        <dbReference type="PROSITE" id="PS52002"/>
    </source>
</evidence>
<reference evidence="11" key="1">
    <citation type="journal article" date="2022" name="bioRxiv">
        <title>Genomics of Preaxostyla Flagellates Illuminates Evolutionary Transitions and the Path Towards Mitochondrial Loss.</title>
        <authorList>
            <person name="Novak L.V.F."/>
            <person name="Treitli S.C."/>
            <person name="Pyrih J."/>
            <person name="Halakuc P."/>
            <person name="Pipaliya S.V."/>
            <person name="Vacek V."/>
            <person name="Brzon O."/>
            <person name="Soukal P."/>
            <person name="Eme L."/>
            <person name="Dacks J.B."/>
            <person name="Karnkowska A."/>
            <person name="Elias M."/>
            <person name="Hampl V."/>
        </authorList>
    </citation>
    <scope>NUCLEOTIDE SEQUENCE</scope>
    <source>
        <strain evidence="11">RCP-MX</strain>
    </source>
</reference>
<keyword evidence="6 9" id="KW-0508">mRNA splicing</keyword>